<keyword evidence="2 6" id="KW-0698">rRNA processing</keyword>
<dbReference type="Gene3D" id="2.130.10.10">
    <property type="entry name" value="YVTN repeat-like/Quinoprotein amine dehydrogenase"/>
    <property type="match status" value="1"/>
</dbReference>
<organism evidence="10">
    <name type="scientific">Noctiluca scintillans</name>
    <name type="common">Sea sparkle</name>
    <name type="synonym">Red tide dinoflagellate</name>
    <dbReference type="NCBI Taxonomy" id="2966"/>
    <lineage>
        <taxon>Eukaryota</taxon>
        <taxon>Sar</taxon>
        <taxon>Alveolata</taxon>
        <taxon>Dinophyceae</taxon>
        <taxon>Noctilucales</taxon>
        <taxon>Noctilucaceae</taxon>
        <taxon>Noctiluca</taxon>
    </lineage>
</organism>
<accession>A0A7S1EWT1</accession>
<dbReference type="SMART" id="SM00320">
    <property type="entry name" value="WD40"/>
    <property type="match status" value="6"/>
</dbReference>
<dbReference type="GO" id="GO:0000466">
    <property type="term" value="P:maturation of 5.8S rRNA from tricistronic rRNA transcript (SSU-rRNA, 5.8S rRNA, LSU-rRNA)"/>
    <property type="evidence" value="ECO:0007669"/>
    <property type="project" value="UniProtKB-UniRule"/>
</dbReference>
<feature type="compositionally biased region" description="Acidic residues" evidence="8">
    <location>
        <begin position="75"/>
        <end position="99"/>
    </location>
</feature>
<dbReference type="GO" id="GO:0005654">
    <property type="term" value="C:nucleoplasm"/>
    <property type="evidence" value="ECO:0007669"/>
    <property type="project" value="UniProtKB-SubCell"/>
</dbReference>
<dbReference type="PANTHER" id="PTHR17605">
    <property type="entry name" value="RIBOSOME BIOGENESIS PROTEIN BOP1 BLOCK OF PROLIFERATION 1 PROTEIN"/>
    <property type="match status" value="1"/>
</dbReference>
<feature type="compositionally biased region" description="Basic residues" evidence="8">
    <location>
        <begin position="18"/>
        <end position="30"/>
    </location>
</feature>
<dbReference type="InterPro" id="IPR015943">
    <property type="entry name" value="WD40/YVTN_repeat-like_dom_sf"/>
</dbReference>
<dbReference type="GO" id="GO:0030687">
    <property type="term" value="C:preribosome, large subunit precursor"/>
    <property type="evidence" value="ECO:0007669"/>
    <property type="project" value="UniProtKB-UniRule"/>
</dbReference>
<dbReference type="FunFam" id="2.130.10.10:FF:000576">
    <property type="entry name" value="Ribosome biogenesis protein ERB1"/>
    <property type="match status" value="1"/>
</dbReference>
<dbReference type="Pfam" id="PF08145">
    <property type="entry name" value="BOP1NT"/>
    <property type="match status" value="1"/>
</dbReference>
<comment type="similarity">
    <text evidence="6">Belongs to the WD repeat BOP1/ERB1 family.</text>
</comment>
<dbReference type="PANTHER" id="PTHR17605:SF0">
    <property type="entry name" value="RIBOSOME BIOGENESIS PROTEIN BOP1"/>
    <property type="match status" value="1"/>
</dbReference>
<feature type="compositionally biased region" description="Basic and acidic residues" evidence="8">
    <location>
        <begin position="31"/>
        <end position="45"/>
    </location>
</feature>
<feature type="repeat" description="WD" evidence="7">
    <location>
        <begin position="387"/>
        <end position="428"/>
    </location>
</feature>
<dbReference type="HAMAP" id="MF_03027">
    <property type="entry name" value="BOP1"/>
    <property type="match status" value="1"/>
</dbReference>
<feature type="region of interest" description="Disordered" evidence="8">
    <location>
        <begin position="463"/>
        <end position="486"/>
    </location>
</feature>
<dbReference type="InterPro" id="IPR001680">
    <property type="entry name" value="WD40_rpt"/>
</dbReference>
<dbReference type="InterPro" id="IPR019775">
    <property type="entry name" value="WD40_repeat_CS"/>
</dbReference>
<dbReference type="EMBL" id="HBFQ01003716">
    <property type="protein sequence ID" value="CAD8828229.1"/>
    <property type="molecule type" value="Transcribed_RNA"/>
</dbReference>
<dbReference type="SMART" id="SM01035">
    <property type="entry name" value="BOP1NT"/>
    <property type="match status" value="1"/>
</dbReference>
<proteinExistence type="inferred from homology"/>
<dbReference type="SUPFAM" id="SSF50978">
    <property type="entry name" value="WD40 repeat-like"/>
    <property type="match status" value="1"/>
</dbReference>
<feature type="repeat" description="WD" evidence="7">
    <location>
        <begin position="734"/>
        <end position="759"/>
    </location>
</feature>
<dbReference type="InterPro" id="IPR028598">
    <property type="entry name" value="BOP1/Erb1"/>
</dbReference>
<dbReference type="GO" id="GO:0043021">
    <property type="term" value="F:ribonucleoprotein complex binding"/>
    <property type="evidence" value="ECO:0007669"/>
    <property type="project" value="UniProtKB-UniRule"/>
</dbReference>
<feature type="region of interest" description="Disordered" evidence="8">
    <location>
        <begin position="272"/>
        <end position="295"/>
    </location>
</feature>
<dbReference type="GO" id="GO:0070545">
    <property type="term" value="C:PeBoW complex"/>
    <property type="evidence" value="ECO:0007669"/>
    <property type="project" value="TreeGrafter"/>
</dbReference>
<evidence type="ECO:0000256" key="6">
    <source>
        <dbReference type="HAMAP-Rule" id="MF_03027"/>
    </source>
</evidence>
<evidence type="ECO:0000256" key="4">
    <source>
        <dbReference type="ARBA" id="ARBA00022737"/>
    </source>
</evidence>
<name>A0A7S1EWT1_NOCSC</name>
<evidence type="ECO:0000259" key="9">
    <source>
        <dbReference type="SMART" id="SM01035"/>
    </source>
</evidence>
<dbReference type="PROSITE" id="PS50082">
    <property type="entry name" value="WD_REPEATS_2"/>
    <property type="match status" value="2"/>
</dbReference>
<keyword evidence="4" id="KW-0677">Repeat</keyword>
<dbReference type="InterPro" id="IPR012953">
    <property type="entry name" value="BOP1_N_dom"/>
</dbReference>
<dbReference type="PROSITE" id="PS00678">
    <property type="entry name" value="WD_REPEATS_1"/>
    <property type="match status" value="1"/>
</dbReference>
<evidence type="ECO:0000256" key="2">
    <source>
        <dbReference type="ARBA" id="ARBA00022552"/>
    </source>
</evidence>
<feature type="domain" description="BOP1 N-terminal" evidence="9">
    <location>
        <begin position="129"/>
        <end position="380"/>
    </location>
</feature>
<evidence type="ECO:0000256" key="8">
    <source>
        <dbReference type="SAM" id="MobiDB-lite"/>
    </source>
</evidence>
<evidence type="ECO:0000256" key="3">
    <source>
        <dbReference type="ARBA" id="ARBA00022574"/>
    </source>
</evidence>
<keyword evidence="5 6" id="KW-0539">Nucleus</keyword>
<feature type="region of interest" description="Disordered" evidence="8">
    <location>
        <begin position="1"/>
        <end position="125"/>
    </location>
</feature>
<dbReference type="PROSITE" id="PS50294">
    <property type="entry name" value="WD_REPEATS_REGION"/>
    <property type="match status" value="2"/>
</dbReference>
<keyword evidence="3 7" id="KW-0853">WD repeat</keyword>
<evidence type="ECO:0000256" key="1">
    <source>
        <dbReference type="ARBA" id="ARBA00022517"/>
    </source>
</evidence>
<dbReference type="AlphaFoldDB" id="A0A7S1EWT1"/>
<sequence length="759" mass="85285">MDEMESAPVATSQPPPASKRRVSRVRAKRLKGTDEQEVEATKVPEPEAATETPRSRRATRKGSVPLVIESLSLDHDEEVQDEEEVDSLEDGTDGSEDTDAVGSHSDESSDDSQDDAPRNRIGNVPLEWYKDEDHVGYDLAGKKVMRTLTGGEIESLLESRDNPDAWRTIKDHKNQREIVLTDTDLEVIRRIRERVYPVATDTTSFVEFDNPEAKIHPLSSKHPPKRRFLPSKWERMHVKRLVALLREGKIRPPPPPAPEVWDLWADEAPKRRKAPRALPAPKTALPGHHESYNPPKEYLFSEEEKKAWEDQDEQDRTLSHIPQQFDTLRHVPCYKELLTERFKRCLDLYLVPRALKQRMNIDPDSLLPKLPSPKDLRPFPTHVTVSYDGHTDMVRGLSLDMSGQWLATVSADQTLRIWEVSSGRAFRTITFDTIVTAVAWSPRHPLLAVAAQESVFFLDPQLEPEEPEEVGESTADGAGPTQSLSSMAESLGKTLAMAVVEKKEDEDGEAEKPEGVKARAVRWNLVPEDSPLFKAGCRISIPTDGDVQSLVWHAKGNYCAAVSPKALAASNQCIIHALQQQKSMRPFNKLKGQVQNCAFHPTKPHFLVATKTSVRIYDLLKQQPLKHLISGAKWISSVSVHPGGDHVVVGSYDRRVVWFDLDFGSTPYKTLQYHDRAVRNATFHPKKYPLLAVASDDATVSILHAKVFSDLMQNPMIVPVKRLRGHAVNQGFGVLACAWHPNQPWLVTAGADHRVFLWA</sequence>
<reference evidence="10" key="1">
    <citation type="submission" date="2021-01" db="EMBL/GenBank/DDBJ databases">
        <authorList>
            <person name="Corre E."/>
            <person name="Pelletier E."/>
            <person name="Niang G."/>
            <person name="Scheremetjew M."/>
            <person name="Finn R."/>
            <person name="Kale V."/>
            <person name="Holt S."/>
            <person name="Cochrane G."/>
            <person name="Meng A."/>
            <person name="Brown T."/>
            <person name="Cohen L."/>
        </authorList>
    </citation>
    <scope>NUCLEOTIDE SEQUENCE</scope>
</reference>
<dbReference type="GO" id="GO:0000463">
    <property type="term" value="P:maturation of LSU-rRNA from tricistronic rRNA transcript (SSU-rRNA, 5.8S rRNA, LSU-rRNA)"/>
    <property type="evidence" value="ECO:0007669"/>
    <property type="project" value="UniProtKB-UniRule"/>
</dbReference>
<evidence type="ECO:0000256" key="5">
    <source>
        <dbReference type="ARBA" id="ARBA00023242"/>
    </source>
</evidence>
<evidence type="ECO:0000313" key="10">
    <source>
        <dbReference type="EMBL" id="CAD8828229.1"/>
    </source>
</evidence>
<protein>
    <recommendedName>
        <fullName evidence="6">Ribosome biogenesis protein BOP1 homolog</fullName>
    </recommendedName>
</protein>
<keyword evidence="1 6" id="KW-0690">Ribosome biogenesis</keyword>
<comment type="function">
    <text evidence="6">Required for maturation of ribosomal RNAs and formation of the large ribosomal subunit.</text>
</comment>
<dbReference type="InterPro" id="IPR036322">
    <property type="entry name" value="WD40_repeat_dom_sf"/>
</dbReference>
<gene>
    <name evidence="10" type="ORF">NSCI0253_LOCUS2575</name>
</gene>
<dbReference type="Pfam" id="PF00400">
    <property type="entry name" value="WD40"/>
    <property type="match status" value="3"/>
</dbReference>
<evidence type="ECO:0000256" key="7">
    <source>
        <dbReference type="PROSITE-ProRule" id="PRU00221"/>
    </source>
</evidence>
<comment type="subcellular location">
    <subcellularLocation>
        <location evidence="6">Nucleus</location>
        <location evidence="6">Nucleolus</location>
    </subcellularLocation>
    <subcellularLocation>
        <location evidence="6">Nucleus</location>
        <location evidence="6">Nucleoplasm</location>
    </subcellularLocation>
</comment>